<accession>A0A2Z6RXV1</accession>
<dbReference type="Gene3D" id="1.10.30.10">
    <property type="entry name" value="High mobility group box domain"/>
    <property type="match status" value="1"/>
</dbReference>
<dbReference type="SMART" id="SM00398">
    <property type="entry name" value="HMG"/>
    <property type="match status" value="1"/>
</dbReference>
<dbReference type="InterPro" id="IPR036910">
    <property type="entry name" value="HMG_box_dom_sf"/>
</dbReference>
<dbReference type="SUPFAM" id="SSF47095">
    <property type="entry name" value="HMG-box"/>
    <property type="match status" value="1"/>
</dbReference>
<feature type="region of interest" description="Disordered" evidence="4">
    <location>
        <begin position="156"/>
        <end position="181"/>
    </location>
</feature>
<dbReference type="STRING" id="94130.A0A2Z6RXV1"/>
<reference evidence="6 8" key="1">
    <citation type="submission" date="2017-11" db="EMBL/GenBank/DDBJ databases">
        <title>The genome of Rhizophagus clarus HR1 reveals common genetic basis of auxotrophy among arbuscular mycorrhizal fungi.</title>
        <authorList>
            <person name="Kobayashi Y."/>
        </authorList>
    </citation>
    <scope>NUCLEOTIDE SEQUENCE [LARGE SCALE GENOMIC DNA]</scope>
    <source>
        <strain evidence="6 8">HR1</strain>
    </source>
</reference>
<dbReference type="Pfam" id="PF00505">
    <property type="entry name" value="HMG_box"/>
    <property type="match status" value="1"/>
</dbReference>
<dbReference type="InterPro" id="IPR009071">
    <property type="entry name" value="HMG_box_dom"/>
</dbReference>
<feature type="DNA-binding region" description="HMG box" evidence="3">
    <location>
        <begin position="66"/>
        <end position="138"/>
    </location>
</feature>
<evidence type="ECO:0000259" key="5">
    <source>
        <dbReference type="PROSITE" id="PS50118"/>
    </source>
</evidence>
<dbReference type="PANTHER" id="PTHR45789:SF2">
    <property type="entry name" value="FI18025P1"/>
    <property type="match status" value="1"/>
</dbReference>
<feature type="domain" description="HMG box" evidence="5">
    <location>
        <begin position="66"/>
        <end position="138"/>
    </location>
</feature>
<evidence type="ECO:0000256" key="4">
    <source>
        <dbReference type="SAM" id="MobiDB-lite"/>
    </source>
</evidence>
<dbReference type="PROSITE" id="PS50118">
    <property type="entry name" value="HMG_BOX_2"/>
    <property type="match status" value="1"/>
</dbReference>
<dbReference type="EMBL" id="BLAL01000338">
    <property type="protein sequence ID" value="GET04295.1"/>
    <property type="molecule type" value="Genomic_DNA"/>
</dbReference>
<reference evidence="7" key="2">
    <citation type="submission" date="2019-10" db="EMBL/GenBank/DDBJ databases">
        <title>Conservation and host-specific expression of non-tandemly repeated heterogenous ribosome RNA gene in arbuscular mycorrhizal fungi.</title>
        <authorList>
            <person name="Maeda T."/>
            <person name="Kobayashi Y."/>
            <person name="Nakagawa T."/>
            <person name="Ezawa T."/>
            <person name="Yamaguchi K."/>
            <person name="Bino T."/>
            <person name="Nishimoto Y."/>
            <person name="Shigenobu S."/>
            <person name="Kawaguchi M."/>
        </authorList>
    </citation>
    <scope>NUCLEOTIDE SEQUENCE</scope>
    <source>
        <strain evidence="7">HR1</strain>
    </source>
</reference>
<dbReference type="AlphaFoldDB" id="A0A2Z6RXV1"/>
<dbReference type="OrthoDB" id="6247875at2759"/>
<dbReference type="InterPro" id="IPR051356">
    <property type="entry name" value="SOX/SOX-like_TF"/>
</dbReference>
<dbReference type="GO" id="GO:0000978">
    <property type="term" value="F:RNA polymerase II cis-regulatory region sequence-specific DNA binding"/>
    <property type="evidence" value="ECO:0007669"/>
    <property type="project" value="TreeGrafter"/>
</dbReference>
<dbReference type="PANTHER" id="PTHR45789">
    <property type="entry name" value="FI18025P1"/>
    <property type="match status" value="1"/>
</dbReference>
<evidence type="ECO:0000256" key="1">
    <source>
        <dbReference type="ARBA" id="ARBA00023125"/>
    </source>
</evidence>
<evidence type="ECO:0000313" key="6">
    <source>
        <dbReference type="EMBL" id="GBC03235.1"/>
    </source>
</evidence>
<feature type="compositionally biased region" description="Polar residues" evidence="4">
    <location>
        <begin position="167"/>
        <end position="179"/>
    </location>
</feature>
<proteinExistence type="predicted"/>
<dbReference type="Proteomes" id="UP000247702">
    <property type="component" value="Unassembled WGS sequence"/>
</dbReference>
<gene>
    <name evidence="7" type="ORF">RCL2_003059900</name>
    <name evidence="6" type="ORF">RclHR1_05020012</name>
</gene>
<name>A0A2Z6RXV1_9GLOM</name>
<comment type="caution">
    <text evidence="6">The sequence shown here is derived from an EMBL/GenBank/DDBJ whole genome shotgun (WGS) entry which is preliminary data.</text>
</comment>
<dbReference type="EMBL" id="BEXD01003874">
    <property type="protein sequence ID" value="GBC03235.1"/>
    <property type="molecule type" value="Genomic_DNA"/>
</dbReference>
<sequence>MNTKNNFHSRHFMTSTSNNIVSSPNYDIVTLFQNLAPSLPSKDLPYRLTLTFEDLLIPKIKNGGKIPRPLNSWLLFRKDYTAMIKKLQPENKNKFRIQDISSMASESWKKQPAQVKQFFEILGVTAKKAHRLIFPNYKFTPERKFKLRFDKVKSNSAPRIDLPSSPEDAQSEPSDSSFPSLEDIRSSLIDCENTSGEITLKEFFDLTISELNNTNQTR</sequence>
<evidence type="ECO:0000256" key="3">
    <source>
        <dbReference type="PROSITE-ProRule" id="PRU00267"/>
    </source>
</evidence>
<protein>
    <recommendedName>
        <fullName evidence="5">HMG box domain-containing protein</fullName>
    </recommendedName>
</protein>
<evidence type="ECO:0000313" key="7">
    <source>
        <dbReference type="EMBL" id="GET04295.1"/>
    </source>
</evidence>
<dbReference type="Proteomes" id="UP000615446">
    <property type="component" value="Unassembled WGS sequence"/>
</dbReference>
<dbReference type="CDD" id="cd01389">
    <property type="entry name" value="HMG-box_ROX1-like"/>
    <property type="match status" value="1"/>
</dbReference>
<keyword evidence="8" id="KW-1185">Reference proteome</keyword>
<evidence type="ECO:0000313" key="8">
    <source>
        <dbReference type="Proteomes" id="UP000247702"/>
    </source>
</evidence>
<dbReference type="GO" id="GO:0000981">
    <property type="term" value="F:DNA-binding transcription factor activity, RNA polymerase II-specific"/>
    <property type="evidence" value="ECO:0007669"/>
    <property type="project" value="TreeGrafter"/>
</dbReference>
<dbReference type="GO" id="GO:0005634">
    <property type="term" value="C:nucleus"/>
    <property type="evidence" value="ECO:0007669"/>
    <property type="project" value="UniProtKB-UniRule"/>
</dbReference>
<evidence type="ECO:0000256" key="2">
    <source>
        <dbReference type="ARBA" id="ARBA00023242"/>
    </source>
</evidence>
<organism evidence="6 8">
    <name type="scientific">Rhizophagus clarus</name>
    <dbReference type="NCBI Taxonomy" id="94130"/>
    <lineage>
        <taxon>Eukaryota</taxon>
        <taxon>Fungi</taxon>
        <taxon>Fungi incertae sedis</taxon>
        <taxon>Mucoromycota</taxon>
        <taxon>Glomeromycotina</taxon>
        <taxon>Glomeromycetes</taxon>
        <taxon>Glomerales</taxon>
        <taxon>Glomeraceae</taxon>
        <taxon>Rhizophagus</taxon>
    </lineage>
</organism>
<keyword evidence="1 3" id="KW-0238">DNA-binding</keyword>
<keyword evidence="2 3" id="KW-0539">Nucleus</keyword>